<dbReference type="InterPro" id="IPR045335">
    <property type="entry name" value="FtsQ_C_sf"/>
</dbReference>
<dbReference type="PROSITE" id="PS51779">
    <property type="entry name" value="POTRA"/>
    <property type="match status" value="1"/>
</dbReference>
<feature type="compositionally biased region" description="Low complexity" evidence="9">
    <location>
        <begin position="328"/>
        <end position="339"/>
    </location>
</feature>
<evidence type="ECO:0000256" key="5">
    <source>
        <dbReference type="ARBA" id="ARBA00022692"/>
    </source>
</evidence>
<dbReference type="Gene3D" id="3.10.20.310">
    <property type="entry name" value="membrane protein fhac"/>
    <property type="match status" value="1"/>
</dbReference>
<evidence type="ECO:0000256" key="2">
    <source>
        <dbReference type="ARBA" id="ARBA00022475"/>
    </source>
</evidence>
<keyword evidence="3" id="KW-0997">Cell inner membrane</keyword>
<reference evidence="11 12" key="1">
    <citation type="submission" date="2020-04" db="EMBL/GenBank/DDBJ databases">
        <title>Description of novel Gluconacetobacter.</title>
        <authorList>
            <person name="Sombolestani A."/>
        </authorList>
    </citation>
    <scope>NUCLEOTIDE SEQUENCE [LARGE SCALE GENOMIC DNA]</scope>
    <source>
        <strain evidence="11 12">LMG 7603</strain>
    </source>
</reference>
<evidence type="ECO:0000256" key="4">
    <source>
        <dbReference type="ARBA" id="ARBA00022618"/>
    </source>
</evidence>
<keyword evidence="8" id="KW-0131">Cell cycle</keyword>
<evidence type="ECO:0000256" key="9">
    <source>
        <dbReference type="SAM" id="MobiDB-lite"/>
    </source>
</evidence>
<feature type="compositionally biased region" description="Pro residues" evidence="9">
    <location>
        <begin position="340"/>
        <end position="350"/>
    </location>
</feature>
<keyword evidence="5" id="KW-0812">Transmembrane</keyword>
<dbReference type="Pfam" id="PF08478">
    <property type="entry name" value="POTRA_1"/>
    <property type="match status" value="1"/>
</dbReference>
<keyword evidence="6" id="KW-1133">Transmembrane helix</keyword>
<comment type="subcellular location">
    <subcellularLocation>
        <location evidence="1">Membrane</location>
    </subcellularLocation>
</comment>
<dbReference type="Proteomes" id="UP000550787">
    <property type="component" value="Unassembled WGS sequence"/>
</dbReference>
<evidence type="ECO:0000256" key="8">
    <source>
        <dbReference type="ARBA" id="ARBA00023306"/>
    </source>
</evidence>
<keyword evidence="7" id="KW-0472">Membrane</keyword>
<dbReference type="Gene3D" id="3.40.50.11690">
    <property type="entry name" value="Cell division protein FtsQ/DivIB"/>
    <property type="match status" value="1"/>
</dbReference>
<proteinExistence type="inferred from homology"/>
<dbReference type="HAMAP" id="MF_00911">
    <property type="entry name" value="FtsQ_subfam"/>
    <property type="match status" value="1"/>
</dbReference>
<dbReference type="PANTHER" id="PTHR35851:SF1">
    <property type="entry name" value="CELL DIVISION PROTEIN FTSQ"/>
    <property type="match status" value="1"/>
</dbReference>
<protein>
    <submittedName>
        <fullName evidence="11">FtsQ-type POTRA domain-containing protein</fullName>
    </submittedName>
</protein>
<dbReference type="EMBL" id="JABEQG010000047">
    <property type="protein sequence ID" value="MBB2157904.1"/>
    <property type="molecule type" value="Genomic_DNA"/>
</dbReference>
<feature type="non-terminal residue" evidence="11">
    <location>
        <position position="382"/>
    </location>
</feature>
<dbReference type="Pfam" id="PF03799">
    <property type="entry name" value="FtsQ_DivIB_C"/>
    <property type="match status" value="1"/>
</dbReference>
<dbReference type="AlphaFoldDB" id="A0A7W4NHK8"/>
<dbReference type="InterPro" id="IPR026579">
    <property type="entry name" value="FtsQ"/>
</dbReference>
<dbReference type="GO" id="GO:0016020">
    <property type="term" value="C:membrane"/>
    <property type="evidence" value="ECO:0007669"/>
    <property type="project" value="UniProtKB-SubCell"/>
</dbReference>
<evidence type="ECO:0000259" key="10">
    <source>
        <dbReference type="PROSITE" id="PS51779"/>
    </source>
</evidence>
<evidence type="ECO:0000313" key="11">
    <source>
        <dbReference type="EMBL" id="MBB2157904.1"/>
    </source>
</evidence>
<feature type="region of interest" description="Disordered" evidence="9">
    <location>
        <begin position="271"/>
        <end position="382"/>
    </location>
</feature>
<comment type="caution">
    <text evidence="11">The sequence shown here is derived from an EMBL/GenBank/DDBJ whole genome shotgun (WGS) entry which is preliminary data.</text>
</comment>
<keyword evidence="2" id="KW-1003">Cell membrane</keyword>
<gene>
    <name evidence="11" type="ORF">HLH33_16620</name>
</gene>
<accession>A0A7W4NHK8</accession>
<evidence type="ECO:0000256" key="1">
    <source>
        <dbReference type="ARBA" id="ARBA00004370"/>
    </source>
</evidence>
<feature type="domain" description="POTRA" evidence="10">
    <location>
        <begin position="68"/>
        <end position="136"/>
    </location>
</feature>
<organism evidence="11 12">
    <name type="scientific">Gluconacetobacter diazotrophicus</name>
    <name type="common">Acetobacter diazotrophicus</name>
    <dbReference type="NCBI Taxonomy" id="33996"/>
    <lineage>
        <taxon>Bacteria</taxon>
        <taxon>Pseudomonadati</taxon>
        <taxon>Pseudomonadota</taxon>
        <taxon>Alphaproteobacteria</taxon>
        <taxon>Acetobacterales</taxon>
        <taxon>Acetobacteraceae</taxon>
        <taxon>Gluconacetobacter</taxon>
    </lineage>
</organism>
<sequence>MRRTRDNRSDRPSRLSIFMRRQRRMARPVALALVFLIVIAGGAAVLRDMRSEERFAPIRARLVSLLPLRVTDIQVSGRTLTDEAALRDALGVRIGDPVLGFSVEAARQRIDALPFVDHSVVERHLPGTIVVRLTERRPFAVWQNQGRFMLIDRAGNPVQDQGPGQAGLSGKDAQAFLQLPLVVGPDANLAAAPLMDMLAGQPVVLAHMAAAVRVGQRRWNLLLHDGTTVLLPEGEEIPALKRLAELQDSMKLLDRPVISIDLRLPDRLVVQQPPPTAADPVAPNGAAQDGKAPNAGPPGADAGTPPAPHPAAHRPNPAGPATSHGESRPAASAMSAPLAAPVPAPAPAPVRPRTSLPASAPLPPPVPNLPPMGGEPAQRNRA</sequence>
<dbReference type="InterPro" id="IPR005548">
    <property type="entry name" value="Cell_div_FtsQ/DivIB_C"/>
</dbReference>
<dbReference type="GO" id="GO:0090529">
    <property type="term" value="P:cell septum assembly"/>
    <property type="evidence" value="ECO:0007669"/>
    <property type="project" value="InterPro"/>
</dbReference>
<dbReference type="InterPro" id="IPR013685">
    <property type="entry name" value="POTRA_FtsQ_type"/>
</dbReference>
<name>A0A7W4NHK8_GLUDI</name>
<feature type="compositionally biased region" description="Low complexity" evidence="9">
    <location>
        <begin position="292"/>
        <end position="304"/>
    </location>
</feature>
<evidence type="ECO:0000256" key="3">
    <source>
        <dbReference type="ARBA" id="ARBA00022519"/>
    </source>
</evidence>
<dbReference type="InterPro" id="IPR034746">
    <property type="entry name" value="POTRA"/>
</dbReference>
<feature type="compositionally biased region" description="Pro residues" evidence="9">
    <location>
        <begin position="360"/>
        <end position="370"/>
    </location>
</feature>
<dbReference type="PANTHER" id="PTHR35851">
    <property type="entry name" value="CELL DIVISION PROTEIN FTSQ"/>
    <property type="match status" value="1"/>
</dbReference>
<dbReference type="RefSeq" id="WP_012554795.1">
    <property type="nucleotide sequence ID" value="NZ_JABEQG010000047.1"/>
</dbReference>
<evidence type="ECO:0000256" key="6">
    <source>
        <dbReference type="ARBA" id="ARBA00022989"/>
    </source>
</evidence>
<evidence type="ECO:0000313" key="12">
    <source>
        <dbReference type="Proteomes" id="UP000550787"/>
    </source>
</evidence>
<keyword evidence="4" id="KW-0132">Cell division</keyword>
<evidence type="ECO:0000256" key="7">
    <source>
        <dbReference type="ARBA" id="ARBA00023136"/>
    </source>
</evidence>